<gene>
    <name evidence="2" type="ORF">Tci_861895</name>
</gene>
<evidence type="ECO:0000313" key="2">
    <source>
        <dbReference type="EMBL" id="GFC89925.1"/>
    </source>
</evidence>
<feature type="compositionally biased region" description="Basic and acidic residues" evidence="1">
    <location>
        <begin position="22"/>
        <end position="36"/>
    </location>
</feature>
<feature type="non-terminal residue" evidence="2">
    <location>
        <position position="1"/>
    </location>
</feature>
<name>A0A699RU68_TANCI</name>
<protein>
    <submittedName>
        <fullName evidence="2">RNA-directed DNA polymerase, eukaryota</fullName>
    </submittedName>
</protein>
<reference evidence="2" key="1">
    <citation type="journal article" date="2019" name="Sci. Rep.">
        <title>Draft genome of Tanacetum cinerariifolium, the natural source of mosquito coil.</title>
        <authorList>
            <person name="Yamashiro T."/>
            <person name="Shiraishi A."/>
            <person name="Satake H."/>
            <person name="Nakayama K."/>
        </authorList>
    </citation>
    <scope>NUCLEOTIDE SEQUENCE</scope>
</reference>
<keyword evidence="2" id="KW-0695">RNA-directed DNA polymerase</keyword>
<evidence type="ECO:0000256" key="1">
    <source>
        <dbReference type="SAM" id="MobiDB-lite"/>
    </source>
</evidence>
<feature type="region of interest" description="Disordered" evidence="1">
    <location>
        <begin position="1"/>
        <end position="54"/>
    </location>
</feature>
<proteinExistence type="predicted"/>
<dbReference type="AlphaFoldDB" id="A0A699RU68"/>
<organism evidence="2">
    <name type="scientific">Tanacetum cinerariifolium</name>
    <name type="common">Dalmatian daisy</name>
    <name type="synonym">Chrysanthemum cinerariifolium</name>
    <dbReference type="NCBI Taxonomy" id="118510"/>
    <lineage>
        <taxon>Eukaryota</taxon>
        <taxon>Viridiplantae</taxon>
        <taxon>Streptophyta</taxon>
        <taxon>Embryophyta</taxon>
        <taxon>Tracheophyta</taxon>
        <taxon>Spermatophyta</taxon>
        <taxon>Magnoliopsida</taxon>
        <taxon>eudicotyledons</taxon>
        <taxon>Gunneridae</taxon>
        <taxon>Pentapetalae</taxon>
        <taxon>asterids</taxon>
        <taxon>campanulids</taxon>
        <taxon>Asterales</taxon>
        <taxon>Asteraceae</taxon>
        <taxon>Asteroideae</taxon>
        <taxon>Anthemideae</taxon>
        <taxon>Anthemidinae</taxon>
        <taxon>Tanacetum</taxon>
    </lineage>
</organism>
<comment type="caution">
    <text evidence="2">The sequence shown here is derived from an EMBL/GenBank/DDBJ whole genome shotgun (WGS) entry which is preliminary data.</text>
</comment>
<accession>A0A699RU68</accession>
<keyword evidence="2" id="KW-0808">Transferase</keyword>
<feature type="compositionally biased region" description="Polar residues" evidence="1">
    <location>
        <begin position="1"/>
        <end position="17"/>
    </location>
</feature>
<sequence>KESNDAANNQQENSYMNVDNVVSKEETPKFQTDRMESSNSSDGSRPPGFEHFKNSKKDLSFSYLQSKSGKCSTHFSNLRSKDIRGISVIHELPKLIEVGDKLGYDDKGCHKSLHRLIDIIEVLMVDK</sequence>
<keyword evidence="2" id="KW-0548">Nucleotidyltransferase</keyword>
<dbReference type="GO" id="GO:0003964">
    <property type="term" value="F:RNA-directed DNA polymerase activity"/>
    <property type="evidence" value="ECO:0007669"/>
    <property type="project" value="UniProtKB-KW"/>
</dbReference>
<dbReference type="EMBL" id="BKCJ011123535">
    <property type="protein sequence ID" value="GFC89925.1"/>
    <property type="molecule type" value="Genomic_DNA"/>
</dbReference>